<dbReference type="PANTHER" id="PTHR37805">
    <property type="entry name" value="CYTOPLASMIC PROTEIN-RELATED"/>
    <property type="match status" value="1"/>
</dbReference>
<protein>
    <recommendedName>
        <fullName evidence="3">DUF1456 family protein</fullName>
    </recommendedName>
</protein>
<dbReference type="Proteomes" id="UP000005012">
    <property type="component" value="Chromosome"/>
</dbReference>
<sequence length="156" mass="18392">MLNNYVLRRIRYILDLSDNQMVEIMQLSGLTVTKAEIVSWLKKDDSPEYRECNDKTLVHFLNGLVYFRRGKSDNHPAPTVETHINNNIILKKLRIAFALKDTDMIEIYQKADFRVSKPEINALFRHPEHKNYRECGDQLLRYFLKGLTLKLRHTSA</sequence>
<dbReference type="EMBL" id="CP003488">
    <property type="protein sequence ID" value="AFH95927.1"/>
    <property type="molecule type" value="Genomic_DNA"/>
</dbReference>
<reference evidence="2" key="2">
    <citation type="submission" date="2012-04" db="EMBL/GenBank/DDBJ databases">
        <title>Complete genome sequence of Providencia stuartii clinical isolate MRSN 2154.</title>
        <authorList>
            <person name="Clifford R.J."/>
            <person name="Hang J."/>
            <person name="Riley M.C."/>
            <person name="Onmus-Leone F."/>
            <person name="Kuschner R.A."/>
            <person name="Lesho E.P."/>
            <person name="Waterman P.E."/>
        </authorList>
    </citation>
    <scope>NUCLEOTIDE SEQUENCE [LARGE SCALE GENOMIC DNA]</scope>
    <source>
        <strain evidence="2">MRSN 2154</strain>
    </source>
</reference>
<dbReference type="PATRIC" id="fig|1157951.4.peg.4165"/>
<evidence type="ECO:0000313" key="2">
    <source>
        <dbReference type="Proteomes" id="UP000005012"/>
    </source>
</evidence>
<accession>A0A140STD7</accession>
<dbReference type="KEGG" id="psi:S70_20735"/>
<dbReference type="InterPro" id="IPR009921">
    <property type="entry name" value="YehS-like"/>
</dbReference>
<evidence type="ECO:0008006" key="3">
    <source>
        <dbReference type="Google" id="ProtNLM"/>
    </source>
</evidence>
<evidence type="ECO:0000313" key="1">
    <source>
        <dbReference type="EMBL" id="AFH95927.1"/>
    </source>
</evidence>
<proteinExistence type="predicted"/>
<dbReference type="RefSeq" id="WP_014658339.1">
    <property type="nucleotide sequence ID" value="NC_017731.1"/>
</dbReference>
<dbReference type="PANTHER" id="PTHR37805:SF1">
    <property type="entry name" value="CYTOPLASMIC PROTEIN"/>
    <property type="match status" value="1"/>
</dbReference>
<reference evidence="1 2" key="1">
    <citation type="journal article" date="2012" name="J. Bacteriol.">
        <title>Complete Genome Sequence of Providencia stuartii Clinical Isolate MRSN 2154.</title>
        <authorList>
            <person name="Clifford R.J."/>
            <person name="Hang J."/>
            <person name="Riley M.C."/>
            <person name="Onmus-Leone F."/>
            <person name="Kuschner R.A."/>
            <person name="Lesho E.P."/>
            <person name="Waterman P.E."/>
        </authorList>
    </citation>
    <scope>NUCLEOTIDE SEQUENCE [LARGE SCALE GENOMIC DNA]</scope>
    <source>
        <strain evidence="1 2">MRSN 2154</strain>
    </source>
</reference>
<dbReference type="OrthoDB" id="9788465at2"/>
<dbReference type="AlphaFoldDB" id="A0A140STD7"/>
<dbReference type="Pfam" id="PF07308">
    <property type="entry name" value="DUF1456"/>
    <property type="match status" value="2"/>
</dbReference>
<gene>
    <name evidence="1" type="ordered locus">S70_20735</name>
</gene>
<organism evidence="1 2">
    <name type="scientific">Providencia stuartii (strain MRSN 2154)</name>
    <dbReference type="NCBI Taxonomy" id="1157951"/>
    <lineage>
        <taxon>Bacteria</taxon>
        <taxon>Pseudomonadati</taxon>
        <taxon>Pseudomonadota</taxon>
        <taxon>Gammaproteobacteria</taxon>
        <taxon>Enterobacterales</taxon>
        <taxon>Morganellaceae</taxon>
        <taxon>Providencia</taxon>
    </lineage>
</organism>
<name>A0A140STD7_PROSM</name>
<dbReference type="HOGENOM" id="CLU_087517_1_0_6"/>